<accession>A0A0D2AU39</accession>
<evidence type="ECO:0000256" key="3">
    <source>
        <dbReference type="ARBA" id="ARBA00022801"/>
    </source>
</evidence>
<dbReference type="GO" id="GO:0005524">
    <property type="term" value="F:ATP binding"/>
    <property type="evidence" value="ECO:0007669"/>
    <property type="project" value="UniProtKB-KW"/>
</dbReference>
<dbReference type="PANTHER" id="PTHR43788">
    <property type="entry name" value="DNA2/NAM7 HELICASE FAMILY MEMBER"/>
    <property type="match status" value="1"/>
</dbReference>
<evidence type="ECO:0000313" key="9">
    <source>
        <dbReference type="EMBL" id="KIW10263.1"/>
    </source>
</evidence>
<keyword evidence="3" id="KW-0378">Hydrolase</keyword>
<dbReference type="Pfam" id="PF13087">
    <property type="entry name" value="AAA_12"/>
    <property type="match status" value="1"/>
</dbReference>
<feature type="domain" description="DNA2/NAM7 helicase-like C-terminal" evidence="8">
    <location>
        <begin position="714"/>
        <end position="917"/>
    </location>
</feature>
<organism evidence="9 10">
    <name type="scientific">Exophiala spinifera</name>
    <dbReference type="NCBI Taxonomy" id="91928"/>
    <lineage>
        <taxon>Eukaryota</taxon>
        <taxon>Fungi</taxon>
        <taxon>Dikarya</taxon>
        <taxon>Ascomycota</taxon>
        <taxon>Pezizomycotina</taxon>
        <taxon>Eurotiomycetes</taxon>
        <taxon>Chaetothyriomycetidae</taxon>
        <taxon>Chaetothyriales</taxon>
        <taxon>Herpotrichiellaceae</taxon>
        <taxon>Exophiala</taxon>
    </lineage>
</organism>
<dbReference type="InterPro" id="IPR041679">
    <property type="entry name" value="DNA2/NAM7-like_C"/>
</dbReference>
<evidence type="ECO:0008006" key="11">
    <source>
        <dbReference type="Google" id="ProtNLM"/>
    </source>
</evidence>
<proteinExistence type="inferred from homology"/>
<dbReference type="GeneID" id="27338308"/>
<evidence type="ECO:0000256" key="2">
    <source>
        <dbReference type="ARBA" id="ARBA00022741"/>
    </source>
</evidence>
<dbReference type="Pfam" id="PF13086">
    <property type="entry name" value="AAA_11"/>
    <property type="match status" value="1"/>
</dbReference>
<name>A0A0D2AU39_9EURO</name>
<feature type="domain" description="DNA2/NAM7 helicase helicase" evidence="7">
    <location>
        <begin position="405"/>
        <end position="699"/>
    </location>
</feature>
<reference evidence="9 10" key="1">
    <citation type="submission" date="2015-01" db="EMBL/GenBank/DDBJ databases">
        <title>The Genome Sequence of Exophiala spinifera CBS89968.</title>
        <authorList>
            <consortium name="The Broad Institute Genomics Platform"/>
            <person name="Cuomo C."/>
            <person name="de Hoog S."/>
            <person name="Gorbushina A."/>
            <person name="Stielow B."/>
            <person name="Teixiera M."/>
            <person name="Abouelleil A."/>
            <person name="Chapman S.B."/>
            <person name="Priest M."/>
            <person name="Young S.K."/>
            <person name="Wortman J."/>
            <person name="Nusbaum C."/>
            <person name="Birren B."/>
        </authorList>
    </citation>
    <scope>NUCLEOTIDE SEQUENCE [LARGE SCALE GENOMIC DNA]</scope>
    <source>
        <strain evidence="9 10">CBS 89968</strain>
    </source>
</reference>
<dbReference type="AlphaFoldDB" id="A0A0D2AU39"/>
<sequence>MDLLHFNALLKHGVLLDTFAGTAGSLFAEPGLIAPKSGLTPLSPDRARCHFKLSYATELPESELGDASAVRGQITSQLCFQTLVHFVQSPTRILHIQKAIHQQNVPGKSLTALLFSCPGHFGSSRIAYLEFNKSAVRRTVLGSAMSACSLAMRSRKRVGPVQTKAQDQDQEQTGKILAELLRKHSSSPPSSVKLKFKDFRHYMATVAVAEHKLQEQIRQAETKVIESCSLKLMKLENGNDQEFNAFFRTPPGYQGKFQAGDKARVSLCLPGGLDEGWVMRVIEPPHFARAGEITAVLSPGRAWSGNDQIKIITPPGPHVTGGRALRWILEQKGNPAVIIPEFRHSLWYYITGASEALFERSRKPNQDPSERAVLDFLVGNFENLPKWNIYSPLHDKSLATPTLMNLNDGQKQAIEMAKNAPGGFLICHGGPGTGKTHFIVEAVTPFLNDSAKEHKLLLTAATNRGVDSMASELSDRLRLLSKDDPSLASRYILRVHSYKTEKAIVMRHAEKSRRQNLSKKPASSAKPTAGQASERTDPPGSITAHCTTFSSSKFELIDDHRVQNINLSVGHKVLELHDLISSTSTPEPDFSSSSGRNDKFVRLYTRYSRGEWFPSDVNAKLEEALDEVLGAVVQGATALCATVGGAAEYNISRHYSNAELIVMDEAARMPEFETWPLFAFYPKAVGKIMVGDPDQLGPHIDEFEELEPYHEQLSMSLQERCQKAGFESAFFTVQYRATPQIADIYNGACYENRLSHDETTSIDHPKRILADAVKRHNEQTYGCDNSVVFFDTPSAEDTQAYGTSKACEQYAARVINVLENLLSAGFGSDANPCTIAILTPYTGQFKVLSLAKDNMQKRYPAVQNVIIETIGKCQGMQYDIVIADPVLVGAIPRFLTKNRLNVLLSRARHGLYVVGNYNKWISMKWVEAGPLKAFAKELWQYRAPATVPVPKRSPFIDSGVFWTRDDD</sequence>
<evidence type="ECO:0000256" key="6">
    <source>
        <dbReference type="SAM" id="MobiDB-lite"/>
    </source>
</evidence>
<dbReference type="InterPro" id="IPR041677">
    <property type="entry name" value="DNA2/NAM7_AAA_11"/>
</dbReference>
<gene>
    <name evidence="9" type="ORF">PV08_11225</name>
</gene>
<dbReference type="CDD" id="cd18808">
    <property type="entry name" value="SF1_C_Upf1"/>
    <property type="match status" value="1"/>
</dbReference>
<dbReference type="SUPFAM" id="SSF52540">
    <property type="entry name" value="P-loop containing nucleoside triphosphate hydrolases"/>
    <property type="match status" value="1"/>
</dbReference>
<dbReference type="OrthoDB" id="4150118at2759"/>
<evidence type="ECO:0000313" key="10">
    <source>
        <dbReference type="Proteomes" id="UP000053328"/>
    </source>
</evidence>
<evidence type="ECO:0000256" key="4">
    <source>
        <dbReference type="ARBA" id="ARBA00022806"/>
    </source>
</evidence>
<evidence type="ECO:0000256" key="5">
    <source>
        <dbReference type="ARBA" id="ARBA00022840"/>
    </source>
</evidence>
<dbReference type="InterPro" id="IPR050534">
    <property type="entry name" value="Coronavir_polyprotein_1ab"/>
</dbReference>
<dbReference type="Gene3D" id="3.40.50.300">
    <property type="entry name" value="P-loop containing nucleotide triphosphate hydrolases"/>
    <property type="match status" value="2"/>
</dbReference>
<dbReference type="InterPro" id="IPR047187">
    <property type="entry name" value="SF1_C_Upf1"/>
</dbReference>
<dbReference type="InterPro" id="IPR027417">
    <property type="entry name" value="P-loop_NTPase"/>
</dbReference>
<keyword evidence="2" id="KW-0547">Nucleotide-binding</keyword>
<feature type="region of interest" description="Disordered" evidence="6">
    <location>
        <begin position="509"/>
        <end position="542"/>
    </location>
</feature>
<evidence type="ECO:0000259" key="8">
    <source>
        <dbReference type="Pfam" id="PF13087"/>
    </source>
</evidence>
<dbReference type="STRING" id="91928.A0A0D2AU39"/>
<keyword evidence="10" id="KW-1185">Reference proteome</keyword>
<dbReference type="GO" id="GO:0043139">
    <property type="term" value="F:5'-3' DNA helicase activity"/>
    <property type="evidence" value="ECO:0007669"/>
    <property type="project" value="TreeGrafter"/>
</dbReference>
<evidence type="ECO:0000256" key="1">
    <source>
        <dbReference type="ARBA" id="ARBA00007913"/>
    </source>
</evidence>
<protein>
    <recommendedName>
        <fullName evidence="11">Helicase ATP-binding domain-containing protein</fullName>
    </recommendedName>
</protein>
<keyword evidence="4" id="KW-0347">Helicase</keyword>
<dbReference type="EMBL" id="KN847500">
    <property type="protein sequence ID" value="KIW10263.1"/>
    <property type="molecule type" value="Genomic_DNA"/>
</dbReference>
<dbReference type="GO" id="GO:0016787">
    <property type="term" value="F:hydrolase activity"/>
    <property type="evidence" value="ECO:0007669"/>
    <property type="project" value="UniProtKB-KW"/>
</dbReference>
<comment type="similarity">
    <text evidence="1">Belongs to the DNA2/NAM7 helicase family.</text>
</comment>
<dbReference type="HOGENOM" id="CLU_012799_0_0_1"/>
<dbReference type="Proteomes" id="UP000053328">
    <property type="component" value="Unassembled WGS sequence"/>
</dbReference>
<dbReference type="VEuPathDB" id="FungiDB:PV08_11225"/>
<dbReference type="RefSeq" id="XP_016230479.1">
    <property type="nucleotide sequence ID" value="XM_016385535.1"/>
</dbReference>
<evidence type="ECO:0000259" key="7">
    <source>
        <dbReference type="Pfam" id="PF13086"/>
    </source>
</evidence>
<keyword evidence="5" id="KW-0067">ATP-binding</keyword>
<dbReference type="PANTHER" id="PTHR43788:SF8">
    <property type="entry name" value="DNA-BINDING PROTEIN SMUBP-2"/>
    <property type="match status" value="1"/>
</dbReference>